<comment type="caution">
    <text evidence="3">The sequence shown here is derived from an EMBL/GenBank/DDBJ whole genome shotgun (WGS) entry which is preliminary data.</text>
</comment>
<keyword evidence="2" id="KW-0472">Membrane</keyword>
<feature type="region of interest" description="Disordered" evidence="1">
    <location>
        <begin position="84"/>
        <end position="104"/>
    </location>
</feature>
<dbReference type="EMBL" id="WVUD01000005">
    <property type="protein sequence ID" value="MYL82416.1"/>
    <property type="molecule type" value="Genomic_DNA"/>
</dbReference>
<reference evidence="3 4" key="1">
    <citation type="submission" date="2020-01" db="EMBL/GenBank/DDBJ databases">
        <title>Genome sequence of Desulfovibrio aerotolerans DSM 16695(T).</title>
        <authorList>
            <person name="Karnachuk O."/>
            <person name="Avakyan M."/>
            <person name="Mardanov A."/>
            <person name="Kadnikov V."/>
            <person name="Ravin N."/>
        </authorList>
    </citation>
    <scope>NUCLEOTIDE SEQUENCE [LARGE SCALE GENOMIC DNA]</scope>
    <source>
        <strain evidence="3 4">DSM 16695</strain>
    </source>
</reference>
<dbReference type="RefSeq" id="WP_160959088.1">
    <property type="nucleotide sequence ID" value="NZ_WVUD01000005.1"/>
</dbReference>
<dbReference type="PANTHER" id="PTHR48125:SF10">
    <property type="entry name" value="OS12G0136300 PROTEIN"/>
    <property type="match status" value="1"/>
</dbReference>
<name>A0A7C9NID3_9BACT</name>
<feature type="region of interest" description="Disordered" evidence="1">
    <location>
        <begin position="1"/>
        <end position="71"/>
    </location>
</feature>
<feature type="compositionally biased region" description="Low complexity" evidence="1">
    <location>
        <begin position="39"/>
        <end position="60"/>
    </location>
</feature>
<gene>
    <name evidence="3" type="ORF">GTA51_04590</name>
</gene>
<evidence type="ECO:0000256" key="1">
    <source>
        <dbReference type="SAM" id="MobiDB-lite"/>
    </source>
</evidence>
<feature type="region of interest" description="Disordered" evidence="1">
    <location>
        <begin position="405"/>
        <end position="424"/>
    </location>
</feature>
<feature type="transmembrane region" description="Helical" evidence="2">
    <location>
        <begin position="626"/>
        <end position="646"/>
    </location>
</feature>
<keyword evidence="2" id="KW-0812">Transmembrane</keyword>
<keyword evidence="2" id="KW-1133">Transmembrane helix</keyword>
<dbReference type="PANTHER" id="PTHR48125">
    <property type="entry name" value="LP07818P1"/>
    <property type="match status" value="1"/>
</dbReference>
<evidence type="ECO:0000256" key="2">
    <source>
        <dbReference type="SAM" id="Phobius"/>
    </source>
</evidence>
<dbReference type="Gene3D" id="3.30.420.40">
    <property type="match status" value="2"/>
</dbReference>
<dbReference type="Proteomes" id="UP000482487">
    <property type="component" value="Unassembled WGS sequence"/>
</dbReference>
<evidence type="ECO:0000313" key="4">
    <source>
        <dbReference type="Proteomes" id="UP000482487"/>
    </source>
</evidence>
<proteinExistence type="predicted"/>
<sequence>MVAAGGLGVTDGSDGSATVAKQDKLTPTQRLLDLIRKPAGQAAQTGQAIATEPSASGPAPSGMPAPPGEEFALASRTLPPLDIVMDTPLDPAATTPLDKAAATPTGTDTVAGTLTNLVMDMDTAAATPAAGVGDTQSVAATPAESAGDKPAAKARSKPAGKAKSKPVRQRAGFFSFGKTTCVGVDISQAEIVCVKLRGHDAGFVVLGAQVAAVPVGMEPGSPAFVALLQRTLTDLCGAGPTPKIWAAAHSARANLQYVTIPKVASRQVDNAVFWTAKKDMGFDEAGVVFDFERRGEIAEKGVTRLGAMAYTTPRDAITVINNDFAKAGFPLTGLTLEPFAHQNLFRRRVIAAGAPGAVANLHVGQHWSRLEIFSNGDLMFVRVIKTSMSGMEQAVLEALESRKGAAGPAPAASAPAPAGPQAPPEEMVLDLDALGTSDLGLTLEFDAEPQPEPVPAPAAAPQPAAPANAAITIEPGHARELLESVIYGCLSFDDCHPGYGLELEDIMDMLRPVASRLVRQVEMTLKHYRESLGHDPVVRLTVSGVLGGSELFLGFISDNIGLPCTPLDVLAGRALPPDMPLGGTMPPAVYSQAVGLALSDQDITPSTFFTYRERAAVRASRFLEQAVLVGLAAVLAAMALFSFAEVSKRRSLERDRDALVSQIASFGSGLDATALARKSQELRTKVESMRAYASRNRIVGVWEQALSLAPEGVGLGTLTTECGPPEKPLAKQAPGAKPPQGAKDLNAPVARLVLEGVVTGDARLFDSMLASYCVALEGSPLFEEVSVKRSELEALDGGATGLRFVLTVTLSENTP</sequence>
<dbReference type="Gene3D" id="3.30.1490.300">
    <property type="match status" value="1"/>
</dbReference>
<feature type="compositionally biased region" description="Basic residues" evidence="1">
    <location>
        <begin position="152"/>
        <end position="165"/>
    </location>
</feature>
<feature type="region of interest" description="Disordered" evidence="1">
    <location>
        <begin position="140"/>
        <end position="165"/>
    </location>
</feature>
<accession>A0A7C9NID3</accession>
<dbReference type="AlphaFoldDB" id="A0A7C9NID3"/>
<evidence type="ECO:0000313" key="3">
    <source>
        <dbReference type="EMBL" id="MYL82416.1"/>
    </source>
</evidence>
<protein>
    <recommendedName>
        <fullName evidence="5">Fimbrial assembly protein</fullName>
    </recommendedName>
</protein>
<feature type="compositionally biased region" description="Low complexity" evidence="1">
    <location>
        <begin position="405"/>
        <end position="416"/>
    </location>
</feature>
<dbReference type="OrthoDB" id="5414910at2"/>
<keyword evidence="4" id="KW-1185">Reference proteome</keyword>
<organism evidence="3 4">
    <name type="scientific">Solidesulfovibrio aerotolerans</name>
    <dbReference type="NCBI Taxonomy" id="295255"/>
    <lineage>
        <taxon>Bacteria</taxon>
        <taxon>Pseudomonadati</taxon>
        <taxon>Thermodesulfobacteriota</taxon>
        <taxon>Desulfovibrionia</taxon>
        <taxon>Desulfovibrionales</taxon>
        <taxon>Desulfovibrionaceae</taxon>
        <taxon>Solidesulfovibrio</taxon>
    </lineage>
</organism>
<evidence type="ECO:0008006" key="5">
    <source>
        <dbReference type="Google" id="ProtNLM"/>
    </source>
</evidence>